<protein>
    <submittedName>
        <fullName evidence="2">Uncharacterized protein</fullName>
    </submittedName>
</protein>
<dbReference type="InterPro" id="IPR011009">
    <property type="entry name" value="Kinase-like_dom_sf"/>
</dbReference>
<accession>A0AAV8TVF8</accession>
<dbReference type="GO" id="GO:0009507">
    <property type="term" value="C:chloroplast"/>
    <property type="evidence" value="ECO:0007669"/>
    <property type="project" value="TreeGrafter"/>
</dbReference>
<keyword evidence="3" id="KW-1185">Reference proteome</keyword>
<gene>
    <name evidence="2" type="ORF">K2173_022190</name>
</gene>
<feature type="transmembrane region" description="Helical" evidence="1">
    <location>
        <begin position="95"/>
        <end position="115"/>
    </location>
</feature>
<dbReference type="SUPFAM" id="SSF48239">
    <property type="entry name" value="Terpenoid cyclases/Protein prenyltransferases"/>
    <property type="match status" value="1"/>
</dbReference>
<organism evidence="2 3">
    <name type="scientific">Erythroxylum novogranatense</name>
    <dbReference type="NCBI Taxonomy" id="1862640"/>
    <lineage>
        <taxon>Eukaryota</taxon>
        <taxon>Viridiplantae</taxon>
        <taxon>Streptophyta</taxon>
        <taxon>Embryophyta</taxon>
        <taxon>Tracheophyta</taxon>
        <taxon>Spermatophyta</taxon>
        <taxon>Magnoliopsida</taxon>
        <taxon>eudicotyledons</taxon>
        <taxon>Gunneridae</taxon>
        <taxon>Pentapetalae</taxon>
        <taxon>rosids</taxon>
        <taxon>fabids</taxon>
        <taxon>Malpighiales</taxon>
        <taxon>Erythroxylaceae</taxon>
        <taxon>Erythroxylum</taxon>
    </lineage>
</organism>
<proteinExistence type="predicted"/>
<comment type="caution">
    <text evidence="2">The sequence shown here is derived from an EMBL/GenBank/DDBJ whole genome shotgun (WGS) entry which is preliminary data.</text>
</comment>
<dbReference type="GO" id="GO:0010333">
    <property type="term" value="F:terpene synthase activity"/>
    <property type="evidence" value="ECO:0007669"/>
    <property type="project" value="InterPro"/>
</dbReference>
<feature type="transmembrane region" description="Helical" evidence="1">
    <location>
        <begin position="147"/>
        <end position="165"/>
    </location>
</feature>
<dbReference type="EMBL" id="JAIWQS010000003">
    <property type="protein sequence ID" value="KAJ8770966.1"/>
    <property type="molecule type" value="Genomic_DNA"/>
</dbReference>
<keyword evidence="1" id="KW-1133">Transmembrane helix</keyword>
<name>A0AAV8TVF8_9ROSI</name>
<dbReference type="GO" id="GO:0009686">
    <property type="term" value="P:gibberellin biosynthetic process"/>
    <property type="evidence" value="ECO:0007669"/>
    <property type="project" value="TreeGrafter"/>
</dbReference>
<dbReference type="SUPFAM" id="SSF56112">
    <property type="entry name" value="Protein kinase-like (PK-like)"/>
    <property type="match status" value="1"/>
</dbReference>
<dbReference type="InterPro" id="IPR008930">
    <property type="entry name" value="Terpenoid_cyclase/PrenylTrfase"/>
</dbReference>
<dbReference type="InterPro" id="IPR050148">
    <property type="entry name" value="Terpene_synthase-like"/>
</dbReference>
<evidence type="ECO:0000256" key="1">
    <source>
        <dbReference type="SAM" id="Phobius"/>
    </source>
</evidence>
<dbReference type="Gene3D" id="1.50.10.160">
    <property type="match status" value="1"/>
</dbReference>
<evidence type="ECO:0000313" key="3">
    <source>
        <dbReference type="Proteomes" id="UP001159364"/>
    </source>
</evidence>
<dbReference type="Proteomes" id="UP001159364">
    <property type="component" value="Linkage Group LG03"/>
</dbReference>
<dbReference type="AlphaFoldDB" id="A0AAV8TVF8"/>
<keyword evidence="1" id="KW-0812">Transmembrane</keyword>
<dbReference type="PANTHER" id="PTHR31739">
    <property type="entry name" value="ENT-COPALYL DIPHOSPHATE SYNTHASE, CHLOROPLASTIC"/>
    <property type="match status" value="1"/>
</dbReference>
<dbReference type="GO" id="GO:0000287">
    <property type="term" value="F:magnesium ion binding"/>
    <property type="evidence" value="ECO:0007669"/>
    <property type="project" value="TreeGrafter"/>
</dbReference>
<reference evidence="2 3" key="1">
    <citation type="submission" date="2021-09" db="EMBL/GenBank/DDBJ databases">
        <title>Genomic insights and catalytic innovation underlie evolution of tropane alkaloids biosynthesis.</title>
        <authorList>
            <person name="Wang Y.-J."/>
            <person name="Tian T."/>
            <person name="Huang J.-P."/>
            <person name="Huang S.-X."/>
        </authorList>
    </citation>
    <scope>NUCLEOTIDE SEQUENCE [LARGE SCALE GENOMIC DNA]</scope>
    <source>
        <strain evidence="2">KIB-2018</strain>
        <tissue evidence="2">Leaf</tissue>
    </source>
</reference>
<dbReference type="PANTHER" id="PTHR31739:SF33">
    <property type="entry name" value="CIS-ABIENOL SYNTHASE, CHLOROPLASTIC"/>
    <property type="match status" value="1"/>
</dbReference>
<evidence type="ECO:0000313" key="2">
    <source>
        <dbReference type="EMBL" id="KAJ8770966.1"/>
    </source>
</evidence>
<keyword evidence="1" id="KW-0472">Membrane</keyword>
<sequence>MIPSKDSKDKPLFPECLEWIMKHQNPDDSWCVEPYYPLLLKDWLSSTPACLLALYKWKVGQKLVERGLKSIGQNGLKFIEQNDWAINDERQLTPIGFVVLFPALLEYAIEIYLPLGSSLVDELLQEGENKIERSTSQVLNHYGYDGAAADVWSCGVILYVLVAGYPKKRKMTTKREQAAGCSKTLKERCE</sequence>